<reference evidence="1 2" key="1">
    <citation type="journal article" date="2022" name="New Phytol.">
        <title>Ecological generalism drives hyperdiversity of secondary metabolite gene clusters in xylarialean endophytes.</title>
        <authorList>
            <person name="Franco M.E.E."/>
            <person name="Wisecaver J.H."/>
            <person name="Arnold A.E."/>
            <person name="Ju Y.M."/>
            <person name="Slot J.C."/>
            <person name="Ahrendt S."/>
            <person name="Moore L.P."/>
            <person name="Eastman K.E."/>
            <person name="Scott K."/>
            <person name="Konkel Z."/>
            <person name="Mondo S.J."/>
            <person name="Kuo A."/>
            <person name="Hayes R.D."/>
            <person name="Haridas S."/>
            <person name="Andreopoulos B."/>
            <person name="Riley R."/>
            <person name="LaButti K."/>
            <person name="Pangilinan J."/>
            <person name="Lipzen A."/>
            <person name="Amirebrahimi M."/>
            <person name="Yan J."/>
            <person name="Adam C."/>
            <person name="Keymanesh K."/>
            <person name="Ng V."/>
            <person name="Louie K."/>
            <person name="Northen T."/>
            <person name="Drula E."/>
            <person name="Henrissat B."/>
            <person name="Hsieh H.M."/>
            <person name="Youens-Clark K."/>
            <person name="Lutzoni F."/>
            <person name="Miadlikowska J."/>
            <person name="Eastwood D.C."/>
            <person name="Hamelin R.C."/>
            <person name="Grigoriev I.V."/>
            <person name="U'Ren J.M."/>
        </authorList>
    </citation>
    <scope>NUCLEOTIDE SEQUENCE [LARGE SCALE GENOMIC DNA]</scope>
    <source>
        <strain evidence="1 2">ER1909</strain>
    </source>
</reference>
<accession>A0ACC0CKV3</accession>
<keyword evidence="2" id="KW-1185">Reference proteome</keyword>
<gene>
    <name evidence="1" type="ORF">F4821DRAFT_275232</name>
</gene>
<proteinExistence type="predicted"/>
<evidence type="ECO:0000313" key="2">
    <source>
        <dbReference type="Proteomes" id="UP001497680"/>
    </source>
</evidence>
<dbReference type="EMBL" id="MU394408">
    <property type="protein sequence ID" value="KAI6081088.1"/>
    <property type="molecule type" value="Genomic_DNA"/>
</dbReference>
<sequence>MSKSNGLAHMATSPDKQPLETYGDAPPRYSFGDGQAPAPPVEGLSSAFSSLHLTPHTSDVNPDTCLAHLKLLHAFHALKEDVGYTDGLWGLYDSRVLSQADKKSDAVQNGLKLDDETGKRLAGLREKRWAIFVARAVDRYEAWWAKLSTNSLTEYDMENETEKYAGFTSHSSPLAWAEKILPPLDVLMVWHAHMLNPRNYLEDCILSCLNGLWEGGMPWDLVNNAIDANFNYNVSNDCVKAWENIIGRRWDNTEDPIVKTVKCPCCSEMHQVPWTTCALPEQFDGEDPGLFGEGYGDGNFTYTCTKCGKILCMEFLQVGKFVKDVQELLFHDRPMPGTILESKNGLPRVIPRNPMFRERYERTFPNRLIKKGLRSKLLQLLAPERFPTPTMDDVRVIIEEALRDDKLIKEVEGVTGRDAIRRYRVGQDARAHIRKMMSRYWGNRSPFALELGGAVLRQGIFTEKMNNIDWLHSPAARETMTRLITKYQRFVRIIAENREDVAVPTLDIDLAWHTHQLSPSAYTRWMYAKTQRLTDHDDKIDEDKLSTSFEWTSKTYQDMFGEVYSECTCWYCESVRAAHINSVGSVLRVSKNEKISESFHTSGQASLCPPENSAHISAHNSVRFNDVDRSADKWRRRVHQAHQEHLDKSYAKAQKRAKRKGRELPPRDEYYYSYWGYPYMLYGPYVYPLYFTPACYPCGDPGAATAGQGAMGGCAMGACGQGGGGCGGSGGCGGGGGGGCGASGSACGGGGGGGCGGGGGGGGCGGGGGGGGC</sequence>
<dbReference type="Proteomes" id="UP001497680">
    <property type="component" value="Unassembled WGS sequence"/>
</dbReference>
<name>A0ACC0CKV3_9PEZI</name>
<protein>
    <submittedName>
        <fullName evidence="1">Uncharacterized protein</fullName>
    </submittedName>
</protein>
<organism evidence="1 2">
    <name type="scientific">Hypoxylon rubiginosum</name>
    <dbReference type="NCBI Taxonomy" id="110542"/>
    <lineage>
        <taxon>Eukaryota</taxon>
        <taxon>Fungi</taxon>
        <taxon>Dikarya</taxon>
        <taxon>Ascomycota</taxon>
        <taxon>Pezizomycotina</taxon>
        <taxon>Sordariomycetes</taxon>
        <taxon>Xylariomycetidae</taxon>
        <taxon>Xylariales</taxon>
        <taxon>Hypoxylaceae</taxon>
        <taxon>Hypoxylon</taxon>
    </lineage>
</organism>
<comment type="caution">
    <text evidence="1">The sequence shown here is derived from an EMBL/GenBank/DDBJ whole genome shotgun (WGS) entry which is preliminary data.</text>
</comment>
<evidence type="ECO:0000313" key="1">
    <source>
        <dbReference type="EMBL" id="KAI6081088.1"/>
    </source>
</evidence>